<dbReference type="CDD" id="cd03784">
    <property type="entry name" value="GT1_Gtf-like"/>
    <property type="match status" value="1"/>
</dbReference>
<feature type="domain" description="Erythromycin biosynthesis protein CIII-like C-terminal" evidence="4">
    <location>
        <begin position="252"/>
        <end position="385"/>
    </location>
</feature>
<keyword evidence="7" id="KW-1185">Reference proteome</keyword>
<feature type="domain" description="Erythromycin biosynthesis protein CIII-like N-terminal" evidence="5">
    <location>
        <begin position="23"/>
        <end position="184"/>
    </location>
</feature>
<keyword evidence="3" id="KW-0808">Transferase</keyword>
<comment type="similarity">
    <text evidence="1">Belongs to the glycosyltransferase 28 family.</text>
</comment>
<evidence type="ECO:0000256" key="2">
    <source>
        <dbReference type="ARBA" id="ARBA00022676"/>
    </source>
</evidence>
<dbReference type="Proteomes" id="UP001177769">
    <property type="component" value="Chromosome"/>
</dbReference>
<name>A0AA95NK36_9BURK</name>
<evidence type="ECO:0000256" key="3">
    <source>
        <dbReference type="ARBA" id="ARBA00022679"/>
    </source>
</evidence>
<reference evidence="6" key="1">
    <citation type="submission" date="2023-01" db="EMBL/GenBank/DDBJ databases">
        <title>Whole genome sequence of Paucibacter sp. S2-9 isolated from pond sediment.</title>
        <authorList>
            <person name="Jung J.Y."/>
        </authorList>
    </citation>
    <scope>NUCLEOTIDE SEQUENCE</scope>
    <source>
        <strain evidence="6">S2-9</strain>
    </source>
</reference>
<sequence length="392" mass="40377">MRLLFCSTGGAGHLQPLRPLALALQRQGHAVGWVSAPDALQMLAGQGIALFPAGLDFETSRRQFRAQHPELLELEAEQRSAQTFPRLFGGSLAPAMLAGVNAAIAQWRPELMVLEPAALAGPLACALHGLRYLTHGYGLPLPPAYLEAATQCFAPSWAAHGLAAPAAGGLYRHGYIDIAPPSLQPPGHAGPPAPRRLALNPYAPRAAAGPPLPEALQRALQAGRRPRVYLSFGTVFNRQPALAAAAHALLGLGAELVVTVGADGDPQRFAPHLPRLHVHRFIDQAALLPCCDAVVSHGGAGTLLGAAAHGLPQLVLPQGADHFRNARALAAAGAGLVVAPAAQTADGLRAAARQLFAGGPYAAAAWRLAAEMAAMPSADTLASALADGTALA</sequence>
<dbReference type="KEGG" id="pais:PFX98_11535"/>
<proteinExistence type="inferred from homology"/>
<keyword evidence="2" id="KW-0328">Glycosyltransferase</keyword>
<organism evidence="6 7">
    <name type="scientific">Paucibacter sediminis</name>
    <dbReference type="NCBI Taxonomy" id="3019553"/>
    <lineage>
        <taxon>Bacteria</taxon>
        <taxon>Pseudomonadati</taxon>
        <taxon>Pseudomonadota</taxon>
        <taxon>Betaproteobacteria</taxon>
        <taxon>Burkholderiales</taxon>
        <taxon>Sphaerotilaceae</taxon>
        <taxon>Roseateles</taxon>
    </lineage>
</organism>
<dbReference type="InterPro" id="IPR010610">
    <property type="entry name" value="EryCIII-like_C"/>
</dbReference>
<dbReference type="RefSeq" id="WP_285235347.1">
    <property type="nucleotide sequence ID" value="NZ_CP116346.1"/>
</dbReference>
<dbReference type="InterPro" id="IPR048284">
    <property type="entry name" value="EryCIII-like_N"/>
</dbReference>
<dbReference type="InterPro" id="IPR050426">
    <property type="entry name" value="Glycosyltransferase_28"/>
</dbReference>
<accession>A0AA95NK36</accession>
<dbReference type="PANTHER" id="PTHR48050:SF13">
    <property type="entry name" value="STEROL 3-BETA-GLUCOSYLTRANSFERASE UGT80A2"/>
    <property type="match status" value="1"/>
</dbReference>
<evidence type="ECO:0000313" key="6">
    <source>
        <dbReference type="EMBL" id="WIT14219.1"/>
    </source>
</evidence>
<dbReference type="Pfam" id="PF06722">
    <property type="entry name" value="EryCIII-like_C"/>
    <property type="match status" value="1"/>
</dbReference>
<evidence type="ECO:0000259" key="5">
    <source>
        <dbReference type="Pfam" id="PF21036"/>
    </source>
</evidence>
<dbReference type="InterPro" id="IPR002213">
    <property type="entry name" value="UDP_glucos_trans"/>
</dbReference>
<evidence type="ECO:0000313" key="7">
    <source>
        <dbReference type="Proteomes" id="UP001177769"/>
    </source>
</evidence>
<gene>
    <name evidence="6" type="ORF">PFX98_11535</name>
</gene>
<dbReference type="GO" id="GO:0016758">
    <property type="term" value="F:hexosyltransferase activity"/>
    <property type="evidence" value="ECO:0007669"/>
    <property type="project" value="UniProtKB-ARBA"/>
</dbReference>
<dbReference type="EMBL" id="CP116346">
    <property type="protein sequence ID" value="WIT14219.1"/>
    <property type="molecule type" value="Genomic_DNA"/>
</dbReference>
<dbReference type="Gene3D" id="3.40.50.2000">
    <property type="entry name" value="Glycogen Phosphorylase B"/>
    <property type="match status" value="2"/>
</dbReference>
<dbReference type="Pfam" id="PF21036">
    <property type="entry name" value="EryCIII-like_N"/>
    <property type="match status" value="1"/>
</dbReference>
<dbReference type="SUPFAM" id="SSF53756">
    <property type="entry name" value="UDP-Glycosyltransferase/glycogen phosphorylase"/>
    <property type="match status" value="1"/>
</dbReference>
<dbReference type="GO" id="GO:0008194">
    <property type="term" value="F:UDP-glycosyltransferase activity"/>
    <property type="evidence" value="ECO:0007669"/>
    <property type="project" value="InterPro"/>
</dbReference>
<evidence type="ECO:0000256" key="1">
    <source>
        <dbReference type="ARBA" id="ARBA00006962"/>
    </source>
</evidence>
<dbReference type="PANTHER" id="PTHR48050">
    <property type="entry name" value="STEROL 3-BETA-GLUCOSYLTRANSFERASE"/>
    <property type="match status" value="1"/>
</dbReference>
<protein>
    <submittedName>
        <fullName evidence="6">Glycosyltransferase</fullName>
    </submittedName>
</protein>
<dbReference type="GO" id="GO:0017000">
    <property type="term" value="P:antibiotic biosynthetic process"/>
    <property type="evidence" value="ECO:0007669"/>
    <property type="project" value="UniProtKB-ARBA"/>
</dbReference>
<evidence type="ECO:0000259" key="4">
    <source>
        <dbReference type="Pfam" id="PF06722"/>
    </source>
</evidence>
<dbReference type="AlphaFoldDB" id="A0AA95NK36"/>